<feature type="signal peptide" evidence="3">
    <location>
        <begin position="1"/>
        <end position="20"/>
    </location>
</feature>
<evidence type="ECO:0000256" key="3">
    <source>
        <dbReference type="SAM" id="SignalP"/>
    </source>
</evidence>
<evidence type="ECO:0000256" key="1">
    <source>
        <dbReference type="ARBA" id="ARBA00010333"/>
    </source>
</evidence>
<sequence>MHRWLLIIPLLCLFTSLSRAEVVSVASGEWPPYVSEQLEHGGVISHLISAAFAAVDIDVEYHYYPWNRSLNLVRAGAHDATPVWSWTEQREQQFLFSHSPIGIEQSVFFFRKSHPVTWQQIWSPQPGEVIRIGATLGYSYGPEFQEHVQDEHFRLRRSHSDTEGLRLLLDGHIDAFPISRQVSEQLLALHFTASERNRLATVARPLREIDLHLLFSRATQNGEQLREKFEAGLRIIEANGTRAAIVEQHQFDPLISTP</sequence>
<protein>
    <submittedName>
        <fullName evidence="5">Amino acid ABC transporter substrate-binding protein</fullName>
    </submittedName>
</protein>
<accession>A0A222FJ04</accession>
<dbReference type="KEGG" id="bsan:CHH28_06785"/>
<evidence type="ECO:0000313" key="5">
    <source>
        <dbReference type="EMBL" id="ASP38401.1"/>
    </source>
</evidence>
<dbReference type="Proteomes" id="UP000202440">
    <property type="component" value="Chromosome"/>
</dbReference>
<name>A0A222FJ04_9GAMM</name>
<dbReference type="EMBL" id="CP022530">
    <property type="protein sequence ID" value="ASP38401.1"/>
    <property type="molecule type" value="Genomic_DNA"/>
</dbReference>
<keyword evidence="2 3" id="KW-0732">Signal</keyword>
<dbReference type="AlphaFoldDB" id="A0A222FJ04"/>
<keyword evidence="6" id="KW-1185">Reference proteome</keyword>
<dbReference type="RefSeq" id="WP_094059595.1">
    <property type="nucleotide sequence ID" value="NZ_CP022530.1"/>
</dbReference>
<dbReference type="PANTHER" id="PTHR35936">
    <property type="entry name" value="MEMBRANE-BOUND LYTIC MUREIN TRANSGLYCOSYLASE F"/>
    <property type="match status" value="1"/>
</dbReference>
<dbReference type="PANTHER" id="PTHR35936:SF25">
    <property type="entry name" value="ABC TRANSPORTER SUBSTRATE-BINDING PROTEIN"/>
    <property type="match status" value="1"/>
</dbReference>
<dbReference type="Gene3D" id="3.40.190.10">
    <property type="entry name" value="Periplasmic binding protein-like II"/>
    <property type="match status" value="2"/>
</dbReference>
<evidence type="ECO:0000313" key="6">
    <source>
        <dbReference type="Proteomes" id="UP000202440"/>
    </source>
</evidence>
<reference evidence="5 6" key="1">
    <citation type="submission" date="2017-07" db="EMBL/GenBank/DDBJ databases">
        <title>Annotated genome sequence of Bacterioplanes sanyensis isolated from Red Sea.</title>
        <authorList>
            <person name="Rehman Z.U."/>
        </authorList>
    </citation>
    <scope>NUCLEOTIDE SEQUENCE [LARGE SCALE GENOMIC DNA]</scope>
    <source>
        <strain evidence="5 6">NV9</strain>
    </source>
</reference>
<dbReference type="Pfam" id="PF00497">
    <property type="entry name" value="SBP_bac_3"/>
    <property type="match status" value="1"/>
</dbReference>
<evidence type="ECO:0000256" key="2">
    <source>
        <dbReference type="ARBA" id="ARBA00022729"/>
    </source>
</evidence>
<dbReference type="SUPFAM" id="SSF53850">
    <property type="entry name" value="Periplasmic binding protein-like II"/>
    <property type="match status" value="1"/>
</dbReference>
<dbReference type="OrthoDB" id="5763510at2"/>
<gene>
    <name evidence="5" type="ORF">CHH28_06785</name>
</gene>
<feature type="domain" description="Solute-binding protein family 3/N-terminal" evidence="4">
    <location>
        <begin position="27"/>
        <end position="249"/>
    </location>
</feature>
<evidence type="ECO:0000259" key="4">
    <source>
        <dbReference type="Pfam" id="PF00497"/>
    </source>
</evidence>
<comment type="similarity">
    <text evidence="1">Belongs to the bacterial solute-binding protein 3 family.</text>
</comment>
<organism evidence="5 6">
    <name type="scientific">Bacterioplanes sanyensis</name>
    <dbReference type="NCBI Taxonomy" id="1249553"/>
    <lineage>
        <taxon>Bacteria</taxon>
        <taxon>Pseudomonadati</taxon>
        <taxon>Pseudomonadota</taxon>
        <taxon>Gammaproteobacteria</taxon>
        <taxon>Oceanospirillales</taxon>
        <taxon>Oceanospirillaceae</taxon>
        <taxon>Bacterioplanes</taxon>
    </lineage>
</organism>
<proteinExistence type="inferred from homology"/>
<feature type="chain" id="PRO_5013166364" evidence="3">
    <location>
        <begin position="21"/>
        <end position="258"/>
    </location>
</feature>
<dbReference type="InterPro" id="IPR001638">
    <property type="entry name" value="Solute-binding_3/MltF_N"/>
</dbReference>